<dbReference type="EMBL" id="SJPF01000008">
    <property type="protein sequence ID" value="TWT29541.1"/>
    <property type="molecule type" value="Genomic_DNA"/>
</dbReference>
<keyword evidence="2" id="KW-0472">Membrane</keyword>
<keyword evidence="4" id="KW-1185">Reference proteome</keyword>
<feature type="region of interest" description="Disordered" evidence="1">
    <location>
        <begin position="143"/>
        <end position="200"/>
    </location>
</feature>
<proteinExistence type="predicted"/>
<dbReference type="RefSeq" id="WP_146437044.1">
    <property type="nucleotide sequence ID" value="NZ_SJPF01000008.1"/>
</dbReference>
<evidence type="ECO:0000256" key="1">
    <source>
        <dbReference type="SAM" id="MobiDB-lite"/>
    </source>
</evidence>
<dbReference type="Proteomes" id="UP000318878">
    <property type="component" value="Unassembled WGS sequence"/>
</dbReference>
<dbReference type="AlphaFoldDB" id="A0A5C5UT04"/>
<sequence length="200" mass="20944">MSISVQCTQCSGSFQVADKYAGSKIRCPKCKVGVIQVATSQSSWDDGEFRLKPDETIYDAAAETAKRQGSFLKSRSARRWMMRGRVWLGSAIAACGLIAAGYFLFFGFGEVDVAGPDMAPAPSMSQSAPVAGSAPSSFNPLGGGDSFVANSRGESGIEPSIAPAAMPAPFDQPSDNLPPGAVQANVRPEPGSFVPMNRGR</sequence>
<name>A0A5C5UT04_9BACT</name>
<evidence type="ECO:0000313" key="4">
    <source>
        <dbReference type="Proteomes" id="UP000318878"/>
    </source>
</evidence>
<evidence type="ECO:0000313" key="3">
    <source>
        <dbReference type="EMBL" id="TWT29541.1"/>
    </source>
</evidence>
<comment type="caution">
    <text evidence="3">The sequence shown here is derived from an EMBL/GenBank/DDBJ whole genome shotgun (WGS) entry which is preliminary data.</text>
</comment>
<accession>A0A5C5UT04</accession>
<organism evidence="3 4">
    <name type="scientific">Blastopirellula retiformator</name>
    <dbReference type="NCBI Taxonomy" id="2527970"/>
    <lineage>
        <taxon>Bacteria</taxon>
        <taxon>Pseudomonadati</taxon>
        <taxon>Planctomycetota</taxon>
        <taxon>Planctomycetia</taxon>
        <taxon>Pirellulales</taxon>
        <taxon>Pirellulaceae</taxon>
        <taxon>Blastopirellula</taxon>
    </lineage>
</organism>
<feature type="transmembrane region" description="Helical" evidence="2">
    <location>
        <begin position="86"/>
        <end position="108"/>
    </location>
</feature>
<reference evidence="3 4" key="1">
    <citation type="submission" date="2019-02" db="EMBL/GenBank/DDBJ databases">
        <title>Deep-cultivation of Planctomycetes and their phenomic and genomic characterization uncovers novel biology.</title>
        <authorList>
            <person name="Wiegand S."/>
            <person name="Jogler M."/>
            <person name="Boedeker C."/>
            <person name="Pinto D."/>
            <person name="Vollmers J."/>
            <person name="Rivas-Marin E."/>
            <person name="Kohn T."/>
            <person name="Peeters S.H."/>
            <person name="Heuer A."/>
            <person name="Rast P."/>
            <person name="Oberbeckmann S."/>
            <person name="Bunk B."/>
            <person name="Jeske O."/>
            <person name="Meyerdierks A."/>
            <person name="Storesund J.E."/>
            <person name="Kallscheuer N."/>
            <person name="Luecker S."/>
            <person name="Lage O.M."/>
            <person name="Pohl T."/>
            <person name="Merkel B.J."/>
            <person name="Hornburger P."/>
            <person name="Mueller R.-W."/>
            <person name="Bruemmer F."/>
            <person name="Labrenz M."/>
            <person name="Spormann A.M."/>
            <person name="Op Den Camp H."/>
            <person name="Overmann J."/>
            <person name="Amann R."/>
            <person name="Jetten M.S.M."/>
            <person name="Mascher T."/>
            <person name="Medema M.H."/>
            <person name="Devos D.P."/>
            <person name="Kaster A.-K."/>
            <person name="Ovreas L."/>
            <person name="Rohde M."/>
            <person name="Galperin M.Y."/>
            <person name="Jogler C."/>
        </authorList>
    </citation>
    <scope>NUCLEOTIDE SEQUENCE [LARGE SCALE GENOMIC DNA]</scope>
    <source>
        <strain evidence="3 4">Enr8</strain>
    </source>
</reference>
<keyword evidence="2" id="KW-1133">Transmembrane helix</keyword>
<gene>
    <name evidence="3" type="ORF">Enr8_50580</name>
</gene>
<protein>
    <submittedName>
        <fullName evidence="3">Uncharacterized protein</fullName>
    </submittedName>
</protein>
<dbReference type="OrthoDB" id="292895at2"/>
<evidence type="ECO:0000256" key="2">
    <source>
        <dbReference type="SAM" id="Phobius"/>
    </source>
</evidence>
<keyword evidence="2" id="KW-0812">Transmembrane</keyword>